<evidence type="ECO:0000313" key="10">
    <source>
        <dbReference type="EMBL" id="CAF4046067.1"/>
    </source>
</evidence>
<evidence type="ECO:0000313" key="8">
    <source>
        <dbReference type="EMBL" id="CAF3995527.1"/>
    </source>
</evidence>
<protein>
    <recommendedName>
        <fullName evidence="2">Phosphatidate phosphatase APP1 catalytic domain-containing protein</fullName>
    </recommendedName>
</protein>
<dbReference type="PANTHER" id="PTHR28208:SF1">
    <property type="entry name" value="FILAMENT ORGANIZATION PROTEIN APP1-LIKE, PUTATIVE (AFU_ORTHOLOGUE AFUA_1G06650)-RELATED"/>
    <property type="match status" value="1"/>
</dbReference>
<dbReference type="InterPro" id="IPR019236">
    <property type="entry name" value="APP1_cat"/>
</dbReference>
<dbReference type="Proteomes" id="UP000663856">
    <property type="component" value="Unassembled WGS sequence"/>
</dbReference>
<proteinExistence type="predicted"/>
<dbReference type="EMBL" id="CAJOBF010002120">
    <property type="protein sequence ID" value="CAF4011484.1"/>
    <property type="molecule type" value="Genomic_DNA"/>
</dbReference>
<accession>A0A816H0M0</accession>
<feature type="chain" id="PRO_5035609459" description="Phosphatidate phosphatase APP1 catalytic domain-containing protein" evidence="1">
    <location>
        <begin position="24"/>
        <end position="362"/>
    </location>
</feature>
<dbReference type="OrthoDB" id="2117591at2759"/>
<gene>
    <name evidence="11" type="ORF">BYL167_LOCUS26875</name>
    <name evidence="3" type="ORF">CJN711_LOCUS28651</name>
    <name evidence="7" type="ORF">GIL414_LOCUS10468</name>
    <name evidence="4" type="ORF">KQP761_LOCUS36327</name>
    <name evidence="6" type="ORF">MBJ925_LOCUS33095</name>
    <name evidence="10" type="ORF">OVN521_LOCUS17693</name>
    <name evidence="8" type="ORF">SMN809_LOCUS11642</name>
    <name evidence="9" type="ORF">UXM345_LOCUS16796</name>
    <name evidence="5" type="ORF">WKI299_LOCUS9369</name>
</gene>
<feature type="domain" description="Phosphatidate phosphatase APP1 catalytic" evidence="2">
    <location>
        <begin position="175"/>
        <end position="326"/>
    </location>
</feature>
<name>A0A816H0M0_9BILA</name>
<evidence type="ECO:0000313" key="11">
    <source>
        <dbReference type="EMBL" id="CAF4285683.1"/>
    </source>
</evidence>
<reference evidence="4" key="1">
    <citation type="submission" date="2021-02" db="EMBL/GenBank/DDBJ databases">
        <authorList>
            <person name="Nowell W R."/>
        </authorList>
    </citation>
    <scope>NUCLEOTIDE SEQUENCE</scope>
</reference>
<evidence type="ECO:0000313" key="12">
    <source>
        <dbReference type="Proteomes" id="UP000663834"/>
    </source>
</evidence>
<evidence type="ECO:0000313" key="9">
    <source>
        <dbReference type="EMBL" id="CAF4011484.1"/>
    </source>
</evidence>
<dbReference type="Proteomes" id="UP000663824">
    <property type="component" value="Unassembled WGS sequence"/>
</dbReference>
<dbReference type="Proteomes" id="UP000676336">
    <property type="component" value="Unassembled WGS sequence"/>
</dbReference>
<comment type="caution">
    <text evidence="4">The sequence shown here is derived from an EMBL/GenBank/DDBJ whole genome shotgun (WGS) entry which is preliminary data.</text>
</comment>
<dbReference type="EMBL" id="CAJNOW010020555">
    <property type="protein sequence ID" value="CAF1680055.1"/>
    <property type="molecule type" value="Genomic_DNA"/>
</dbReference>
<dbReference type="PANTHER" id="PTHR28208">
    <property type="entry name" value="PHOSPHATIDATE PHOSPHATASE APP1"/>
    <property type="match status" value="1"/>
</dbReference>
<dbReference type="Proteomes" id="UP000663842">
    <property type="component" value="Unassembled WGS sequence"/>
</dbReference>
<evidence type="ECO:0000313" key="13">
    <source>
        <dbReference type="Proteomes" id="UP000663866"/>
    </source>
</evidence>
<dbReference type="EMBL" id="CAJOBJ010003757">
    <property type="protein sequence ID" value="CAF3977048.1"/>
    <property type="molecule type" value="Genomic_DNA"/>
</dbReference>
<dbReference type="EMBL" id="CAJOBG010003108">
    <property type="protein sequence ID" value="CAF4046067.1"/>
    <property type="molecule type" value="Genomic_DNA"/>
</dbReference>
<dbReference type="EMBL" id="CAJNOV010013548">
    <property type="protein sequence ID" value="CAF1525121.1"/>
    <property type="molecule type" value="Genomic_DNA"/>
</dbReference>
<keyword evidence="1" id="KW-0732">Signal</keyword>
<dbReference type="InterPro" id="IPR052935">
    <property type="entry name" value="Mg2+_PAP"/>
</dbReference>
<evidence type="ECO:0000313" key="3">
    <source>
        <dbReference type="EMBL" id="CAF1525121.1"/>
    </source>
</evidence>
<dbReference type="EMBL" id="CAJNRF010003021">
    <property type="protein sequence ID" value="CAF2046623.1"/>
    <property type="molecule type" value="Genomic_DNA"/>
</dbReference>
<dbReference type="Proteomes" id="UP000681967">
    <property type="component" value="Unassembled WGS sequence"/>
</dbReference>
<evidence type="ECO:0000313" key="6">
    <source>
        <dbReference type="EMBL" id="CAF2161197.1"/>
    </source>
</evidence>
<dbReference type="GO" id="GO:0008195">
    <property type="term" value="F:phosphatidate phosphatase activity"/>
    <property type="evidence" value="ECO:0007669"/>
    <property type="project" value="InterPro"/>
</dbReference>
<dbReference type="Proteomes" id="UP000663866">
    <property type="component" value="Unassembled WGS sequence"/>
</dbReference>
<dbReference type="Proteomes" id="UP000663834">
    <property type="component" value="Unassembled WGS sequence"/>
</dbReference>
<dbReference type="Proteomes" id="UP000681720">
    <property type="component" value="Unassembled WGS sequence"/>
</dbReference>
<evidence type="ECO:0000313" key="7">
    <source>
        <dbReference type="EMBL" id="CAF3977048.1"/>
    </source>
</evidence>
<dbReference type="EMBL" id="CAJNRE010018071">
    <property type="protein sequence ID" value="CAF2161197.1"/>
    <property type="molecule type" value="Genomic_DNA"/>
</dbReference>
<dbReference type="Proteomes" id="UP000663855">
    <property type="component" value="Unassembled WGS sequence"/>
</dbReference>
<keyword evidence="13" id="KW-1185">Reference proteome</keyword>
<evidence type="ECO:0000256" key="1">
    <source>
        <dbReference type="SAM" id="SignalP"/>
    </source>
</evidence>
<dbReference type="EMBL" id="CAJOBH010032649">
    <property type="protein sequence ID" value="CAF4285683.1"/>
    <property type="molecule type" value="Genomic_DNA"/>
</dbReference>
<sequence length="362" mass="42017">MWKHCNILILLVLLLEKCPLTFHFLMSSPQELMLVPSVAFRYHSPTLASTVPAQPSNDWILYAQGWLFSENRFRAALAEAALLTTIDDIDEQRVASFTASGRRYVPLCIHGLKHEMCAKTDKQGLIGKQFQVSNDEIEQFRISGGSGGRVEYSVSTYDNKTHAKGEVFLCDDNGISVISDIDDTIKITGVSKISTVLRNTFSGEFKAVPGMSERYRHYELIYNATFHYLTASPDQFYPFLRAFFERDRFPLGSYHMRHFTWFDSNFFQFFASKSFIRQKTKILNMFFQQTRKRNFILIGDAFQKDPEIYANIYQNYPERILKVFMRAPEKSNGNRLEQVFEHIPKHKWATFVDGYDLPETVF</sequence>
<evidence type="ECO:0000313" key="5">
    <source>
        <dbReference type="EMBL" id="CAF2046623.1"/>
    </source>
</evidence>
<dbReference type="EMBL" id="CAJOBI010004245">
    <property type="protein sequence ID" value="CAF3995527.1"/>
    <property type="molecule type" value="Genomic_DNA"/>
</dbReference>
<organism evidence="4 12">
    <name type="scientific">Rotaria magnacalcarata</name>
    <dbReference type="NCBI Taxonomy" id="392030"/>
    <lineage>
        <taxon>Eukaryota</taxon>
        <taxon>Metazoa</taxon>
        <taxon>Spiralia</taxon>
        <taxon>Gnathifera</taxon>
        <taxon>Rotifera</taxon>
        <taxon>Eurotatoria</taxon>
        <taxon>Bdelloidea</taxon>
        <taxon>Philodinida</taxon>
        <taxon>Philodinidae</taxon>
        <taxon>Rotaria</taxon>
    </lineage>
</organism>
<feature type="signal peptide" evidence="1">
    <location>
        <begin position="1"/>
        <end position="23"/>
    </location>
</feature>
<evidence type="ECO:0000259" key="2">
    <source>
        <dbReference type="Pfam" id="PF09949"/>
    </source>
</evidence>
<dbReference type="Pfam" id="PF09949">
    <property type="entry name" value="APP1_cat"/>
    <property type="match status" value="1"/>
</dbReference>
<evidence type="ECO:0000313" key="4">
    <source>
        <dbReference type="EMBL" id="CAF1680055.1"/>
    </source>
</evidence>
<dbReference type="AlphaFoldDB" id="A0A816H0M0"/>